<dbReference type="AlphaFoldDB" id="A0A9W6WHF6"/>
<evidence type="ECO:0000256" key="1">
    <source>
        <dbReference type="ARBA" id="ARBA00004340"/>
    </source>
</evidence>
<accession>A0A9W6WHF6</accession>
<dbReference type="InterPro" id="IPR045379">
    <property type="entry name" value="Crinkler_N"/>
</dbReference>
<evidence type="ECO:0000313" key="6">
    <source>
        <dbReference type="EMBL" id="GMF13018.1"/>
    </source>
</evidence>
<keyword evidence="3" id="KW-0964">Secreted</keyword>
<evidence type="ECO:0000313" key="7">
    <source>
        <dbReference type="Proteomes" id="UP001165083"/>
    </source>
</evidence>
<sequence length="169" mass="18484">MVKLFCAIVGAAGSAFSVRVDESDSVDDLKKAIWEEIKEMFIHDDKFRSVVASRLQLFLAKKDGAWLKSKDPAVIAMRSGGVPEKVKALLDVEMDPADEIGDLFGDAPTKRTIHVLVVSDGSNVAKDSSLPSAITHSENRRKRWRELNEILDKNKKAKTNGVDGSSTGT</sequence>
<organism evidence="6 7">
    <name type="scientific">Phytophthora lilii</name>
    <dbReference type="NCBI Taxonomy" id="2077276"/>
    <lineage>
        <taxon>Eukaryota</taxon>
        <taxon>Sar</taxon>
        <taxon>Stramenopiles</taxon>
        <taxon>Oomycota</taxon>
        <taxon>Peronosporomycetes</taxon>
        <taxon>Peronosporales</taxon>
        <taxon>Peronosporaceae</taxon>
        <taxon>Phytophthora</taxon>
    </lineage>
</organism>
<keyword evidence="7" id="KW-1185">Reference proteome</keyword>
<evidence type="ECO:0000256" key="2">
    <source>
        <dbReference type="ARBA" id="ARBA00004613"/>
    </source>
</evidence>
<name>A0A9W6WHF6_9STRA</name>
<dbReference type="Pfam" id="PF20147">
    <property type="entry name" value="Crinkler"/>
    <property type="match status" value="1"/>
</dbReference>
<dbReference type="Proteomes" id="UP001165083">
    <property type="component" value="Unassembled WGS sequence"/>
</dbReference>
<evidence type="ECO:0000256" key="4">
    <source>
        <dbReference type="SAM" id="MobiDB-lite"/>
    </source>
</evidence>
<comment type="caution">
    <text evidence="6">The sequence shown here is derived from an EMBL/GenBank/DDBJ whole genome shotgun (WGS) entry which is preliminary data.</text>
</comment>
<feature type="domain" description="Crinkler effector protein N-terminal" evidence="5">
    <location>
        <begin position="2"/>
        <end position="118"/>
    </location>
</feature>
<dbReference type="OrthoDB" id="93881at2759"/>
<comment type="subcellular location">
    <subcellularLocation>
        <location evidence="1">Host cell</location>
    </subcellularLocation>
    <subcellularLocation>
        <location evidence="2">Secreted</location>
    </subcellularLocation>
</comment>
<protein>
    <submittedName>
        <fullName evidence="6">Unnamed protein product</fullName>
    </submittedName>
</protein>
<reference evidence="6" key="1">
    <citation type="submission" date="2023-04" db="EMBL/GenBank/DDBJ databases">
        <title>Phytophthora lilii NBRC 32176.</title>
        <authorList>
            <person name="Ichikawa N."/>
            <person name="Sato H."/>
            <person name="Tonouchi N."/>
        </authorList>
    </citation>
    <scope>NUCLEOTIDE SEQUENCE</scope>
    <source>
        <strain evidence="6">NBRC 32176</strain>
    </source>
</reference>
<evidence type="ECO:0000259" key="5">
    <source>
        <dbReference type="Pfam" id="PF20147"/>
    </source>
</evidence>
<dbReference type="GO" id="GO:0005576">
    <property type="term" value="C:extracellular region"/>
    <property type="evidence" value="ECO:0007669"/>
    <property type="project" value="UniProtKB-SubCell"/>
</dbReference>
<gene>
    <name evidence="6" type="ORF">Plil01_000354300</name>
</gene>
<proteinExistence type="predicted"/>
<evidence type="ECO:0000256" key="3">
    <source>
        <dbReference type="ARBA" id="ARBA00022525"/>
    </source>
</evidence>
<dbReference type="GO" id="GO:0043657">
    <property type="term" value="C:host cell"/>
    <property type="evidence" value="ECO:0007669"/>
    <property type="project" value="UniProtKB-SubCell"/>
</dbReference>
<dbReference type="EMBL" id="BSXW01000139">
    <property type="protein sequence ID" value="GMF13018.1"/>
    <property type="molecule type" value="Genomic_DNA"/>
</dbReference>
<feature type="region of interest" description="Disordered" evidence="4">
    <location>
        <begin position="149"/>
        <end position="169"/>
    </location>
</feature>